<organism evidence="3 4">
    <name type="scientific">Ohtaekwangia kribbensis</name>
    <dbReference type="NCBI Taxonomy" id="688913"/>
    <lineage>
        <taxon>Bacteria</taxon>
        <taxon>Pseudomonadati</taxon>
        <taxon>Bacteroidota</taxon>
        <taxon>Cytophagia</taxon>
        <taxon>Cytophagales</taxon>
        <taxon>Fulvivirgaceae</taxon>
        <taxon>Ohtaekwangia</taxon>
    </lineage>
</organism>
<evidence type="ECO:0000313" key="3">
    <source>
        <dbReference type="EMBL" id="MFD0998764.1"/>
    </source>
</evidence>
<dbReference type="PANTHER" id="PTHR14969:SF13">
    <property type="entry name" value="AT30094P"/>
    <property type="match status" value="1"/>
</dbReference>
<dbReference type="Pfam" id="PF01569">
    <property type="entry name" value="PAP2"/>
    <property type="match status" value="1"/>
</dbReference>
<feature type="transmembrane region" description="Helical" evidence="1">
    <location>
        <begin position="55"/>
        <end position="77"/>
    </location>
</feature>
<dbReference type="RefSeq" id="WP_377575998.1">
    <property type="nucleotide sequence ID" value="NZ_JBHTKA010000001.1"/>
</dbReference>
<dbReference type="PANTHER" id="PTHR14969">
    <property type="entry name" value="SPHINGOSINE-1-PHOSPHATE PHOSPHOHYDROLASE"/>
    <property type="match status" value="1"/>
</dbReference>
<feature type="transmembrane region" description="Helical" evidence="1">
    <location>
        <begin position="26"/>
        <end position="48"/>
    </location>
</feature>
<evidence type="ECO:0000313" key="4">
    <source>
        <dbReference type="Proteomes" id="UP001597112"/>
    </source>
</evidence>
<dbReference type="Gene3D" id="1.20.144.10">
    <property type="entry name" value="Phosphatidic acid phosphatase type 2/haloperoxidase"/>
    <property type="match status" value="1"/>
</dbReference>
<accession>A0ABW3JXV9</accession>
<keyword evidence="1" id="KW-1133">Transmembrane helix</keyword>
<feature type="transmembrane region" description="Helical" evidence="1">
    <location>
        <begin position="140"/>
        <end position="159"/>
    </location>
</feature>
<gene>
    <name evidence="3" type="ORF">ACFQ21_05575</name>
</gene>
<dbReference type="SMART" id="SM00014">
    <property type="entry name" value="acidPPc"/>
    <property type="match status" value="1"/>
</dbReference>
<proteinExistence type="predicted"/>
<dbReference type="SUPFAM" id="SSF48317">
    <property type="entry name" value="Acid phosphatase/Vanadium-dependent haloperoxidase"/>
    <property type="match status" value="1"/>
</dbReference>
<dbReference type="InterPro" id="IPR036938">
    <property type="entry name" value="PAP2/HPO_sf"/>
</dbReference>
<name>A0ABW3JXV9_9BACT</name>
<keyword evidence="1" id="KW-0472">Membrane</keyword>
<dbReference type="CDD" id="cd03395">
    <property type="entry name" value="PAP2_like_4"/>
    <property type="match status" value="1"/>
</dbReference>
<feature type="transmembrane region" description="Helical" evidence="1">
    <location>
        <begin position="112"/>
        <end position="133"/>
    </location>
</feature>
<comment type="caution">
    <text evidence="3">The sequence shown here is derived from an EMBL/GenBank/DDBJ whole genome shotgun (WGS) entry which is preliminary data.</text>
</comment>
<evidence type="ECO:0000256" key="1">
    <source>
        <dbReference type="SAM" id="Phobius"/>
    </source>
</evidence>
<dbReference type="Proteomes" id="UP001597112">
    <property type="component" value="Unassembled WGS sequence"/>
</dbReference>
<feature type="domain" description="Phosphatidic acid phosphatase type 2/haloperoxidase" evidence="2">
    <location>
        <begin position="58"/>
        <end position="180"/>
    </location>
</feature>
<dbReference type="EMBL" id="JBHTKA010000001">
    <property type="protein sequence ID" value="MFD0998764.1"/>
    <property type="molecule type" value="Genomic_DNA"/>
</dbReference>
<reference evidence="4" key="1">
    <citation type="journal article" date="2019" name="Int. J. Syst. Evol. Microbiol.">
        <title>The Global Catalogue of Microorganisms (GCM) 10K type strain sequencing project: providing services to taxonomists for standard genome sequencing and annotation.</title>
        <authorList>
            <consortium name="The Broad Institute Genomics Platform"/>
            <consortium name="The Broad Institute Genome Sequencing Center for Infectious Disease"/>
            <person name="Wu L."/>
            <person name="Ma J."/>
        </authorList>
    </citation>
    <scope>NUCLEOTIDE SEQUENCE [LARGE SCALE GENOMIC DNA]</scope>
    <source>
        <strain evidence="4">CCUG 58938</strain>
    </source>
</reference>
<keyword evidence="1" id="KW-0812">Transmembrane</keyword>
<protein>
    <submittedName>
        <fullName evidence="3">Phosphatase PAP2 family protein</fullName>
    </submittedName>
</protein>
<evidence type="ECO:0000259" key="2">
    <source>
        <dbReference type="SMART" id="SM00014"/>
    </source>
</evidence>
<feature type="transmembrane region" description="Helical" evidence="1">
    <location>
        <begin position="165"/>
        <end position="186"/>
    </location>
</feature>
<sequence length="198" mass="22869">MERLIELDKKLFLYLNGFHTTWLDQVMLFLTQTIAWVPLYAVLLYLLFREYKKEVWIAIIAIVLTIVIADQTTSGLMKPYFERLRPSHEPTLDGLVHLARKASGELYKGGRFGFASSHAANTFGIATLLFLLLRKTRKRIGLIFLWAILVTYTRIYLGVHYPGDVIVGAFVGIAAGMISYTFHQWLQDQYHRRQLRSS</sequence>
<keyword evidence="4" id="KW-1185">Reference proteome</keyword>
<dbReference type="InterPro" id="IPR000326">
    <property type="entry name" value="PAP2/HPO"/>
</dbReference>